<dbReference type="EnsemblPlants" id="Pp3c17_15380V3.1">
    <property type="protein sequence ID" value="Pp3c17_15380V3.1"/>
    <property type="gene ID" value="Pp3c17_15380"/>
</dbReference>
<evidence type="ECO:0000256" key="1">
    <source>
        <dbReference type="ARBA" id="ARBA00004123"/>
    </source>
</evidence>
<reference evidence="7 9" key="2">
    <citation type="journal article" date="2018" name="Plant J.">
        <title>The Physcomitrella patens chromosome-scale assembly reveals moss genome structure and evolution.</title>
        <authorList>
            <person name="Lang D."/>
            <person name="Ullrich K.K."/>
            <person name="Murat F."/>
            <person name="Fuchs J."/>
            <person name="Jenkins J."/>
            <person name="Haas F.B."/>
            <person name="Piednoel M."/>
            <person name="Gundlach H."/>
            <person name="Van Bel M."/>
            <person name="Meyberg R."/>
            <person name="Vives C."/>
            <person name="Morata J."/>
            <person name="Symeonidi A."/>
            <person name="Hiss M."/>
            <person name="Muchero W."/>
            <person name="Kamisugi Y."/>
            <person name="Saleh O."/>
            <person name="Blanc G."/>
            <person name="Decker E.L."/>
            <person name="van Gessel N."/>
            <person name="Grimwood J."/>
            <person name="Hayes R.D."/>
            <person name="Graham S.W."/>
            <person name="Gunter L.E."/>
            <person name="McDaniel S.F."/>
            <person name="Hoernstein S.N.W."/>
            <person name="Larsson A."/>
            <person name="Li F.W."/>
            <person name="Perroud P.F."/>
            <person name="Phillips J."/>
            <person name="Ranjan P."/>
            <person name="Rokshar D.S."/>
            <person name="Rothfels C.J."/>
            <person name="Schneider L."/>
            <person name="Shu S."/>
            <person name="Stevenson D.W."/>
            <person name="Thummler F."/>
            <person name="Tillich M."/>
            <person name="Villarreal Aguilar J.C."/>
            <person name="Widiez T."/>
            <person name="Wong G.K."/>
            <person name="Wymore A."/>
            <person name="Zhang Y."/>
            <person name="Zimmer A.D."/>
            <person name="Quatrano R.S."/>
            <person name="Mayer K.F.X."/>
            <person name="Goodstein D."/>
            <person name="Casacuberta J.M."/>
            <person name="Vandepoele K."/>
            <person name="Reski R."/>
            <person name="Cuming A.C."/>
            <person name="Tuskan G.A."/>
            <person name="Maumus F."/>
            <person name="Salse J."/>
            <person name="Schmutz J."/>
            <person name="Rensing S.A."/>
        </authorList>
    </citation>
    <scope>NUCLEOTIDE SEQUENCE [LARGE SCALE GENOMIC DNA]</scope>
    <source>
        <strain evidence="8 9">cv. Gransden 2004</strain>
    </source>
</reference>
<dbReference type="Gramene" id="Pp3c17_15380V3.3">
    <property type="protein sequence ID" value="Pp3c17_15380V3.3"/>
    <property type="gene ID" value="Pp3c17_15380"/>
</dbReference>
<dbReference type="EMBL" id="ABEU02000017">
    <property type="protein sequence ID" value="PNR36276.1"/>
    <property type="molecule type" value="Genomic_DNA"/>
</dbReference>
<feature type="region of interest" description="Disordered" evidence="5">
    <location>
        <begin position="145"/>
        <end position="173"/>
    </location>
</feature>
<evidence type="ECO:0000256" key="5">
    <source>
        <dbReference type="SAM" id="MobiDB-lite"/>
    </source>
</evidence>
<evidence type="ECO:0000313" key="7">
    <source>
        <dbReference type="EMBL" id="PNR36276.1"/>
    </source>
</evidence>
<dbReference type="Gramene" id="Pp3c17_15380V3.4">
    <property type="protein sequence ID" value="Pp3c17_15380V3.4"/>
    <property type="gene ID" value="Pp3c17_15380"/>
</dbReference>
<dbReference type="PANTHER" id="PTHR45914">
    <property type="entry name" value="TRANSCRIPTION FACTOR HEC3-RELATED"/>
    <property type="match status" value="1"/>
</dbReference>
<accession>A0A2K1J424</accession>
<dbReference type="Gramene" id="Pp3c17_15380V3.2">
    <property type="protein sequence ID" value="Pp3c17_15380V3.2"/>
    <property type="gene ID" value="Pp3c17_15380"/>
</dbReference>
<proteinExistence type="predicted"/>
<dbReference type="GO" id="GO:0005634">
    <property type="term" value="C:nucleus"/>
    <property type="evidence" value="ECO:0007669"/>
    <property type="project" value="UniProtKB-SubCell"/>
</dbReference>
<dbReference type="PANTHER" id="PTHR45914:SF12">
    <property type="entry name" value="TRANSCRIPTION FACTOR BHLH87"/>
    <property type="match status" value="1"/>
</dbReference>
<dbReference type="GO" id="GO:0046983">
    <property type="term" value="F:protein dimerization activity"/>
    <property type="evidence" value="ECO:0007669"/>
    <property type="project" value="InterPro"/>
</dbReference>
<reference evidence="7 9" key="1">
    <citation type="journal article" date="2008" name="Science">
        <title>The Physcomitrella genome reveals evolutionary insights into the conquest of land by plants.</title>
        <authorList>
            <person name="Rensing S."/>
            <person name="Lang D."/>
            <person name="Zimmer A."/>
            <person name="Terry A."/>
            <person name="Salamov A."/>
            <person name="Shapiro H."/>
            <person name="Nishiyama T."/>
            <person name="Perroud P.-F."/>
            <person name="Lindquist E."/>
            <person name="Kamisugi Y."/>
            <person name="Tanahashi T."/>
            <person name="Sakakibara K."/>
            <person name="Fujita T."/>
            <person name="Oishi K."/>
            <person name="Shin-I T."/>
            <person name="Kuroki Y."/>
            <person name="Toyoda A."/>
            <person name="Suzuki Y."/>
            <person name="Hashimoto A."/>
            <person name="Yamaguchi K."/>
            <person name="Sugano A."/>
            <person name="Kohara Y."/>
            <person name="Fujiyama A."/>
            <person name="Anterola A."/>
            <person name="Aoki S."/>
            <person name="Ashton N."/>
            <person name="Barbazuk W.B."/>
            <person name="Barker E."/>
            <person name="Bennetzen J."/>
            <person name="Bezanilla M."/>
            <person name="Blankenship R."/>
            <person name="Cho S.H."/>
            <person name="Dutcher S."/>
            <person name="Estelle M."/>
            <person name="Fawcett J.A."/>
            <person name="Gundlach H."/>
            <person name="Hanada K."/>
            <person name="Heyl A."/>
            <person name="Hicks K.A."/>
            <person name="Hugh J."/>
            <person name="Lohr M."/>
            <person name="Mayer K."/>
            <person name="Melkozernov A."/>
            <person name="Murata T."/>
            <person name="Nelson D."/>
            <person name="Pils B."/>
            <person name="Prigge M."/>
            <person name="Reiss B."/>
            <person name="Renner T."/>
            <person name="Rombauts S."/>
            <person name="Rushton P."/>
            <person name="Sanderfoot A."/>
            <person name="Schween G."/>
            <person name="Shiu S.-H."/>
            <person name="Stueber K."/>
            <person name="Theodoulou F.L."/>
            <person name="Tu H."/>
            <person name="Van de Peer Y."/>
            <person name="Verrier P.J."/>
            <person name="Waters E."/>
            <person name="Wood A."/>
            <person name="Yang L."/>
            <person name="Cove D."/>
            <person name="Cuming A."/>
            <person name="Hasebe M."/>
            <person name="Lucas S."/>
            <person name="Mishler D.B."/>
            <person name="Reski R."/>
            <person name="Grigoriev I."/>
            <person name="Quatrano R.S."/>
            <person name="Boore J.L."/>
        </authorList>
    </citation>
    <scope>NUCLEOTIDE SEQUENCE [LARGE SCALE GENOMIC DNA]</scope>
    <source>
        <strain evidence="8 9">cv. Gransden 2004</strain>
    </source>
</reference>
<dbReference type="EnsemblPlants" id="Pp3c17_15380V3.5">
    <property type="protein sequence ID" value="Pp3c17_15380V3.5"/>
    <property type="gene ID" value="Pp3c17_15380"/>
</dbReference>
<organism evidence="7">
    <name type="scientific">Physcomitrium patens</name>
    <name type="common">Spreading-leaved earth moss</name>
    <name type="synonym">Physcomitrella patens</name>
    <dbReference type="NCBI Taxonomy" id="3218"/>
    <lineage>
        <taxon>Eukaryota</taxon>
        <taxon>Viridiplantae</taxon>
        <taxon>Streptophyta</taxon>
        <taxon>Embryophyta</taxon>
        <taxon>Bryophyta</taxon>
        <taxon>Bryophytina</taxon>
        <taxon>Bryopsida</taxon>
        <taxon>Funariidae</taxon>
        <taxon>Funariales</taxon>
        <taxon>Funariaceae</taxon>
        <taxon>Physcomitrium</taxon>
    </lineage>
</organism>
<dbReference type="InterPro" id="IPR045843">
    <property type="entry name" value="IND-like"/>
</dbReference>
<evidence type="ECO:0000256" key="4">
    <source>
        <dbReference type="ARBA" id="ARBA00023242"/>
    </source>
</evidence>
<dbReference type="RefSeq" id="XP_024401349.1">
    <property type="nucleotide sequence ID" value="XM_024545581.2"/>
</dbReference>
<dbReference type="Pfam" id="PF00010">
    <property type="entry name" value="HLH"/>
    <property type="match status" value="1"/>
</dbReference>
<dbReference type="CDD" id="cd11454">
    <property type="entry name" value="bHLH_AtIND_like"/>
    <property type="match status" value="1"/>
</dbReference>
<dbReference type="GO" id="GO:0003700">
    <property type="term" value="F:DNA-binding transcription factor activity"/>
    <property type="evidence" value="ECO:0007669"/>
    <property type="project" value="InterPro"/>
</dbReference>
<dbReference type="GeneID" id="112294765"/>
<evidence type="ECO:0000256" key="2">
    <source>
        <dbReference type="ARBA" id="ARBA00023015"/>
    </source>
</evidence>
<sequence length="422" mass="46170">MSLTFRADECNELQSMENWLNAGTSWSEHHGIVDVETTASAPLFNHIAEASSTRGSPESLFDALRKGKEEIPTHTTFLKLDTVELCKDNPDAVFMKAGSSSMVGSSSNEEEVSVLTNILPSFGVSVSTMADRTPSLDEPVLCVDAKSPREPLSPGALQLRKSPSRASTKRSFVDASEASWMPVADAQQSRTQHPVKQKQPKNGMLSQEEIQSPPAAIAYGPPFVGMSTSGEMATLAIPNPTAFLPGSAANVAPLLFSTPLTLPNVPSMEEIVQLRPKRRNVRISKDPQSVAARHRRERISDRVRVLQHFVPGGTKMDTASMLDEAIHYVKFLQQQLQTLERIGNMSDPRFMTQPGGPMILPQVGASTSMRPFDLNCAVYQSNPATTMTLPPSHQQPLPWPNTRVSNSFCSSFLDSAQEQFCY</sequence>
<dbReference type="Gene3D" id="4.10.280.10">
    <property type="entry name" value="Helix-loop-helix DNA-binding domain"/>
    <property type="match status" value="1"/>
</dbReference>
<dbReference type="RefSeq" id="XP_024401347.1">
    <property type="nucleotide sequence ID" value="XM_024545579.2"/>
</dbReference>
<keyword evidence="3" id="KW-0804">Transcription</keyword>
<dbReference type="AlphaFoldDB" id="A0A2K1J424"/>
<dbReference type="PaxDb" id="3218-PP1S98_202V6.3"/>
<keyword evidence="2" id="KW-0805">Transcription regulation</keyword>
<evidence type="ECO:0000256" key="3">
    <source>
        <dbReference type="ARBA" id="ARBA00023163"/>
    </source>
</evidence>
<reference evidence="8" key="3">
    <citation type="submission" date="2020-12" db="UniProtKB">
        <authorList>
            <consortium name="EnsemblPlants"/>
        </authorList>
    </citation>
    <scope>IDENTIFICATION</scope>
</reference>
<dbReference type="EnsemblPlants" id="Pp3c17_15380V3.7">
    <property type="protein sequence ID" value="Pp3c17_15380V3.7"/>
    <property type="gene ID" value="Pp3c17_15380"/>
</dbReference>
<dbReference type="EnsemblPlants" id="Pp3c17_15380V3.3">
    <property type="protein sequence ID" value="Pp3c17_15380V3.3"/>
    <property type="gene ID" value="Pp3c17_15380"/>
</dbReference>
<keyword evidence="4" id="KW-0539">Nucleus</keyword>
<comment type="subcellular location">
    <subcellularLocation>
        <location evidence="1">Nucleus</location>
    </subcellularLocation>
</comment>
<dbReference type="Gramene" id="Pp3c17_15380V3.5">
    <property type="protein sequence ID" value="Pp3c17_15380V3.5"/>
    <property type="gene ID" value="Pp3c17_15380"/>
</dbReference>
<dbReference type="PROSITE" id="PS50888">
    <property type="entry name" value="BHLH"/>
    <property type="match status" value="1"/>
</dbReference>
<dbReference type="InterPro" id="IPR036638">
    <property type="entry name" value="HLH_DNA-bd_sf"/>
</dbReference>
<evidence type="ECO:0000313" key="8">
    <source>
        <dbReference type="EnsemblPlants" id="Pp3c17_15380V3.1"/>
    </source>
</evidence>
<keyword evidence="9" id="KW-1185">Reference proteome</keyword>
<dbReference type="OrthoDB" id="2017571at2759"/>
<feature type="domain" description="BHLH" evidence="6">
    <location>
        <begin position="283"/>
        <end position="332"/>
    </location>
</feature>
<dbReference type="Gramene" id="Pp3c17_15380V3.6">
    <property type="protein sequence ID" value="Pp3c17_15380V3.6"/>
    <property type="gene ID" value="Pp3c17_15380"/>
</dbReference>
<protein>
    <recommendedName>
        <fullName evidence="6">BHLH domain-containing protein</fullName>
    </recommendedName>
</protein>
<dbReference type="SMART" id="SM00353">
    <property type="entry name" value="HLH"/>
    <property type="match status" value="1"/>
</dbReference>
<gene>
    <name evidence="8" type="primary">LOC112294765</name>
    <name evidence="7" type="ORF">PHYPA_022127</name>
</gene>
<dbReference type="Proteomes" id="UP000006727">
    <property type="component" value="Chromosome 17"/>
</dbReference>
<name>A0A2K1J424_PHYPA</name>
<evidence type="ECO:0000313" key="9">
    <source>
        <dbReference type="Proteomes" id="UP000006727"/>
    </source>
</evidence>
<dbReference type="EnsemblPlants" id="Pp3c17_15380V3.4">
    <property type="protein sequence ID" value="Pp3c17_15380V3.4"/>
    <property type="gene ID" value="Pp3c17_15380"/>
</dbReference>
<dbReference type="Gramene" id="Pp3c17_15380V3.1">
    <property type="protein sequence ID" value="Pp3c17_15380V3.1"/>
    <property type="gene ID" value="Pp3c17_15380"/>
</dbReference>
<dbReference type="Gramene" id="Pp3c17_15380V3.7">
    <property type="protein sequence ID" value="Pp3c17_15380V3.7"/>
    <property type="gene ID" value="Pp3c17_15380"/>
</dbReference>
<dbReference type="SUPFAM" id="SSF47459">
    <property type="entry name" value="HLH, helix-loop-helix DNA-binding domain"/>
    <property type="match status" value="1"/>
</dbReference>
<dbReference type="EnsemblPlants" id="Pp3c17_15380V3.6">
    <property type="protein sequence ID" value="Pp3c17_15380V3.6"/>
    <property type="gene ID" value="Pp3c17_15380"/>
</dbReference>
<dbReference type="EnsemblPlants" id="Pp3c17_15380V3.2">
    <property type="protein sequence ID" value="Pp3c17_15380V3.2"/>
    <property type="gene ID" value="Pp3c17_15380"/>
</dbReference>
<dbReference type="InterPro" id="IPR011598">
    <property type="entry name" value="bHLH_dom"/>
</dbReference>
<evidence type="ECO:0000259" key="6">
    <source>
        <dbReference type="PROSITE" id="PS50888"/>
    </source>
</evidence>
<dbReference type="RefSeq" id="XP_024401348.1">
    <property type="nucleotide sequence ID" value="XM_024545580.2"/>
</dbReference>